<dbReference type="Pfam" id="PF13407">
    <property type="entry name" value="Peripla_BP_4"/>
    <property type="match status" value="1"/>
</dbReference>
<evidence type="ECO:0000256" key="1">
    <source>
        <dbReference type="ARBA" id="ARBA00004196"/>
    </source>
</evidence>
<dbReference type="PANTHER" id="PTHR46847:SF1">
    <property type="entry name" value="D-ALLOSE-BINDING PERIPLASMIC PROTEIN-RELATED"/>
    <property type="match status" value="1"/>
</dbReference>
<dbReference type="EMBL" id="JANUCP010000011">
    <property type="protein sequence ID" value="MCS3921252.1"/>
    <property type="molecule type" value="Genomic_DNA"/>
</dbReference>
<evidence type="ECO:0000313" key="5">
    <source>
        <dbReference type="EMBL" id="MCS3921252.1"/>
    </source>
</evidence>
<proteinExistence type="inferred from homology"/>
<keyword evidence="3" id="KW-0732">Signal</keyword>
<gene>
    <name evidence="5" type="ORF">M2350_003698</name>
</gene>
<comment type="subcellular location">
    <subcellularLocation>
        <location evidence="1">Cell envelope</location>
    </subcellularLocation>
</comment>
<organism evidence="5 6">
    <name type="scientific">Candidatus Fervidibacter sacchari</name>
    <dbReference type="NCBI Taxonomy" id="1448929"/>
    <lineage>
        <taxon>Bacteria</taxon>
        <taxon>Candidatus Fervidibacterota</taxon>
        <taxon>Candidatus Fervidibacter</taxon>
    </lineage>
</organism>
<evidence type="ECO:0000256" key="3">
    <source>
        <dbReference type="ARBA" id="ARBA00022729"/>
    </source>
</evidence>
<dbReference type="CDD" id="cd20004">
    <property type="entry name" value="PBP1_ABC_sugar_binding-like"/>
    <property type="match status" value="1"/>
</dbReference>
<dbReference type="RefSeq" id="WP_018195252.1">
    <property type="nucleotide sequence ID" value="NZ_CP130454.1"/>
</dbReference>
<feature type="domain" description="Periplasmic binding protein" evidence="4">
    <location>
        <begin position="28"/>
        <end position="283"/>
    </location>
</feature>
<evidence type="ECO:0000313" key="6">
    <source>
        <dbReference type="Proteomes" id="UP001204798"/>
    </source>
</evidence>
<dbReference type="SUPFAM" id="SSF53822">
    <property type="entry name" value="Periplasmic binding protein-like I"/>
    <property type="match status" value="1"/>
</dbReference>
<name>A0ABT2ETL1_9BACT</name>
<dbReference type="InterPro" id="IPR028082">
    <property type="entry name" value="Peripla_BP_I"/>
</dbReference>
<reference evidence="5 6" key="1">
    <citation type="submission" date="2022-08" db="EMBL/GenBank/DDBJ databases">
        <title>Bacterial and archaeal communities from various locations to study Microbial Dark Matter (Phase II).</title>
        <authorList>
            <person name="Stepanauskas R."/>
        </authorList>
    </citation>
    <scope>NUCLEOTIDE SEQUENCE [LARGE SCALE GENOMIC DNA]</scope>
    <source>
        <strain evidence="5 6">PD1</strain>
    </source>
</reference>
<dbReference type="Proteomes" id="UP001204798">
    <property type="component" value="Unassembled WGS sequence"/>
</dbReference>
<sequence>MKKFLMVTLVAVAVATLLHGQPQRRYRIAVVPMTNTHAFFQTIKAGAEKAAKELGVQILWRGPESETDVAGQIAIMENFVAQRVDAIVLAPCERKALVPVVRKAQKQGIVVVVVDSALEPNIADCFIATDNFKGGYIAGETLARLIGYSGKVGIVQAIPGAASVQERERGFREALKKFPKVKIASVLYGQSSVATAMQAAENMLTAHPDLKGIFAVNEISGVGTAQVLRARKLAGKVKLVAFDASETEIQALRDGIIQALIVQNPFRMGELGVRYAVMKLQGKPIPKRVDTGVTVVTKDNFVKPEIQRLLFPLRKR</sequence>
<evidence type="ECO:0000259" key="4">
    <source>
        <dbReference type="Pfam" id="PF13407"/>
    </source>
</evidence>
<comment type="caution">
    <text evidence="5">The sequence shown here is derived from an EMBL/GenBank/DDBJ whole genome shotgun (WGS) entry which is preliminary data.</text>
</comment>
<dbReference type="Gene3D" id="3.40.50.2300">
    <property type="match status" value="2"/>
</dbReference>
<evidence type="ECO:0000256" key="2">
    <source>
        <dbReference type="ARBA" id="ARBA00007639"/>
    </source>
</evidence>
<dbReference type="PANTHER" id="PTHR46847">
    <property type="entry name" value="D-ALLOSE-BINDING PERIPLASMIC PROTEIN-RELATED"/>
    <property type="match status" value="1"/>
</dbReference>
<keyword evidence="6" id="KW-1185">Reference proteome</keyword>
<protein>
    <submittedName>
        <fullName evidence="5">Ribose transport system substrate-binding protein</fullName>
    </submittedName>
</protein>
<dbReference type="InterPro" id="IPR025997">
    <property type="entry name" value="SBP_2_dom"/>
</dbReference>
<accession>A0ABT2ETL1</accession>
<comment type="similarity">
    <text evidence="2">Belongs to the bacterial solute-binding protein 2 family.</text>
</comment>